<dbReference type="InParanoid" id="A0A066WKN4"/>
<dbReference type="OMA" id="MEHETHQ"/>
<feature type="non-terminal residue" evidence="9">
    <location>
        <position position="98"/>
    </location>
</feature>
<keyword evidence="3" id="KW-0507">mRNA processing</keyword>
<dbReference type="STRING" id="1037660.A0A066WKN4"/>
<evidence type="ECO:0000256" key="2">
    <source>
        <dbReference type="ARBA" id="ARBA00005954"/>
    </source>
</evidence>
<keyword evidence="4" id="KW-0747">Spliceosome</keyword>
<reference evidence="9 10" key="1">
    <citation type="submission" date="2014-05" db="EMBL/GenBank/DDBJ databases">
        <title>Draft genome sequence of a rare smut relative, Tilletiaria anomala UBC 951.</title>
        <authorList>
            <consortium name="DOE Joint Genome Institute"/>
            <person name="Toome M."/>
            <person name="Kuo A."/>
            <person name="Henrissat B."/>
            <person name="Lipzen A."/>
            <person name="Tritt A."/>
            <person name="Yoshinaga Y."/>
            <person name="Zane M."/>
            <person name="Barry K."/>
            <person name="Grigoriev I.V."/>
            <person name="Spatafora J.W."/>
            <person name="Aimea M.C."/>
        </authorList>
    </citation>
    <scope>NUCLEOTIDE SEQUENCE [LARGE SCALE GENOMIC DNA]</scope>
    <source>
        <strain evidence="9 10">UBC 951</strain>
    </source>
</reference>
<dbReference type="Proteomes" id="UP000027361">
    <property type="component" value="Unassembled WGS sequence"/>
</dbReference>
<organism evidence="9 10">
    <name type="scientific">Tilletiaria anomala (strain ATCC 24038 / CBS 436.72 / UBC 951)</name>
    <dbReference type="NCBI Taxonomy" id="1037660"/>
    <lineage>
        <taxon>Eukaryota</taxon>
        <taxon>Fungi</taxon>
        <taxon>Dikarya</taxon>
        <taxon>Basidiomycota</taxon>
        <taxon>Ustilaginomycotina</taxon>
        <taxon>Exobasidiomycetes</taxon>
        <taxon>Georgefischeriales</taxon>
        <taxon>Tilletiariaceae</taxon>
        <taxon>Tilletiaria</taxon>
    </lineage>
</organism>
<evidence type="ECO:0000256" key="1">
    <source>
        <dbReference type="ARBA" id="ARBA00004123"/>
    </source>
</evidence>
<dbReference type="GO" id="GO:0008380">
    <property type="term" value="P:RNA splicing"/>
    <property type="evidence" value="ECO:0007669"/>
    <property type="project" value="UniProtKB-KW"/>
</dbReference>
<dbReference type="InterPro" id="IPR013170">
    <property type="entry name" value="mRNA_splic_Cwf21_dom"/>
</dbReference>
<evidence type="ECO:0000256" key="6">
    <source>
        <dbReference type="ARBA" id="ARBA00023242"/>
    </source>
</evidence>
<dbReference type="RefSeq" id="XP_013245982.1">
    <property type="nucleotide sequence ID" value="XM_013390528.1"/>
</dbReference>
<evidence type="ECO:0000256" key="5">
    <source>
        <dbReference type="ARBA" id="ARBA00023187"/>
    </source>
</evidence>
<dbReference type="GeneID" id="25262039"/>
<dbReference type="AlphaFoldDB" id="A0A066WKN4"/>
<keyword evidence="5" id="KW-0508">mRNA splicing</keyword>
<dbReference type="Gene3D" id="6.10.140.420">
    <property type="match status" value="1"/>
</dbReference>
<accession>A0A066WKN4</accession>
<comment type="caution">
    <text evidence="9">The sequence shown here is derived from an EMBL/GenBank/DDBJ whole genome shotgun (WGS) entry which is preliminary data.</text>
</comment>
<dbReference type="EMBL" id="JMSN01000004">
    <property type="protein sequence ID" value="KDN53143.1"/>
    <property type="molecule type" value="Genomic_DNA"/>
</dbReference>
<sequence length="98" mass="11256">MYNGVGLTTARGSGTNGYIQRSLAFRSFRDDSYGRSSEDSKRKEASSSLDRKPDAGILEHERKRKVEVRCMELRMELEDKDLPEAEIEEKVVMLRKTL</sequence>
<protein>
    <submittedName>
        <fullName evidence="9">Cwf21-domain-containing protein</fullName>
    </submittedName>
</protein>
<feature type="region of interest" description="Disordered" evidence="7">
    <location>
        <begin position="30"/>
        <end position="61"/>
    </location>
</feature>
<evidence type="ECO:0000256" key="4">
    <source>
        <dbReference type="ARBA" id="ARBA00022728"/>
    </source>
</evidence>
<comment type="similarity">
    <text evidence="2">Belongs to the CWC21 family.</text>
</comment>
<dbReference type="GO" id="GO:0006397">
    <property type="term" value="P:mRNA processing"/>
    <property type="evidence" value="ECO:0007669"/>
    <property type="project" value="UniProtKB-KW"/>
</dbReference>
<dbReference type="HOGENOM" id="CLU_067891_4_0_1"/>
<name>A0A066WKN4_TILAU</name>
<dbReference type="OrthoDB" id="10267305at2759"/>
<dbReference type="Pfam" id="PF08312">
    <property type="entry name" value="cwf21"/>
    <property type="match status" value="1"/>
</dbReference>
<comment type="subcellular location">
    <subcellularLocation>
        <location evidence="1">Nucleus</location>
    </subcellularLocation>
</comment>
<dbReference type="InterPro" id="IPR051372">
    <property type="entry name" value="CWC21"/>
</dbReference>
<gene>
    <name evidence="9" type="ORF">K437DRAFT_206592</name>
</gene>
<dbReference type="SMART" id="SM01115">
    <property type="entry name" value="cwf21"/>
    <property type="match status" value="1"/>
</dbReference>
<dbReference type="CDD" id="cd21373">
    <property type="entry name" value="cwf21_SRRM2-like"/>
    <property type="match status" value="1"/>
</dbReference>
<evidence type="ECO:0000256" key="7">
    <source>
        <dbReference type="SAM" id="MobiDB-lite"/>
    </source>
</evidence>
<evidence type="ECO:0000313" key="10">
    <source>
        <dbReference type="Proteomes" id="UP000027361"/>
    </source>
</evidence>
<dbReference type="PANTHER" id="PTHR36562:SF5">
    <property type="entry name" value="SERINE_ARGININE REPETITIVE MATRIX 2"/>
    <property type="match status" value="1"/>
</dbReference>
<dbReference type="GO" id="GO:0005681">
    <property type="term" value="C:spliceosomal complex"/>
    <property type="evidence" value="ECO:0007669"/>
    <property type="project" value="UniProtKB-KW"/>
</dbReference>
<feature type="domain" description="CWF21" evidence="8">
    <location>
        <begin position="58"/>
        <end position="98"/>
    </location>
</feature>
<evidence type="ECO:0000256" key="3">
    <source>
        <dbReference type="ARBA" id="ARBA00022664"/>
    </source>
</evidence>
<dbReference type="PANTHER" id="PTHR36562">
    <property type="entry name" value="SERINE/ARGININE REPETITIVE MATRIX 2"/>
    <property type="match status" value="1"/>
</dbReference>
<evidence type="ECO:0000313" key="9">
    <source>
        <dbReference type="EMBL" id="KDN53143.1"/>
    </source>
</evidence>
<proteinExistence type="inferred from homology"/>
<keyword evidence="10" id="KW-1185">Reference proteome</keyword>
<evidence type="ECO:0000259" key="8">
    <source>
        <dbReference type="SMART" id="SM01115"/>
    </source>
</evidence>
<keyword evidence="6" id="KW-0539">Nucleus</keyword>